<organism evidence="2 3">
    <name type="scientific">Maribacter spongiicola</name>
    <dbReference type="NCBI Taxonomy" id="1206753"/>
    <lineage>
        <taxon>Bacteria</taxon>
        <taxon>Pseudomonadati</taxon>
        <taxon>Bacteroidota</taxon>
        <taxon>Flavobacteriia</taxon>
        <taxon>Flavobacteriales</taxon>
        <taxon>Flavobacteriaceae</taxon>
        <taxon>Maribacter</taxon>
    </lineage>
</organism>
<evidence type="ECO:0000313" key="3">
    <source>
        <dbReference type="Proteomes" id="UP000294749"/>
    </source>
</evidence>
<proteinExistence type="predicted"/>
<evidence type="ECO:0008006" key="4">
    <source>
        <dbReference type="Google" id="ProtNLM"/>
    </source>
</evidence>
<accession>A0A4R7K3S2</accession>
<feature type="chain" id="PRO_5020797473" description="Type 1 periplasmic binding fold superfamily protein" evidence="1">
    <location>
        <begin position="31"/>
        <end position="190"/>
    </location>
</feature>
<evidence type="ECO:0000256" key="1">
    <source>
        <dbReference type="SAM" id="SignalP"/>
    </source>
</evidence>
<protein>
    <recommendedName>
        <fullName evidence="4">Type 1 periplasmic binding fold superfamily protein</fullName>
    </recommendedName>
</protein>
<reference evidence="2 3" key="1">
    <citation type="submission" date="2019-03" db="EMBL/GenBank/DDBJ databases">
        <title>Genomic Encyclopedia of Archaeal and Bacterial Type Strains, Phase II (KMG-II): from individual species to whole genera.</title>
        <authorList>
            <person name="Goeker M."/>
        </authorList>
    </citation>
    <scope>NUCLEOTIDE SEQUENCE [LARGE SCALE GENOMIC DNA]</scope>
    <source>
        <strain evidence="2 3">DSM 25233</strain>
    </source>
</reference>
<keyword evidence="3" id="KW-1185">Reference proteome</keyword>
<sequence length="190" mass="19982">MKTSTTMKRNKTLKTVLALSLMATVITSCSSDDDTPEVVNEEEIITTMTVTLTSAAGTATLQSQDLDGDGPNKPVITADNLTANTTYTGSIVLLNETETPAEDITEEVAEESDEHQFFFGLTGSLTEVTYADSDGNGNPVGIEFELTTGDAGSGAITITLRHEPKKPNDGTTADAGGETDIAQTFPVIVE</sequence>
<feature type="signal peptide" evidence="1">
    <location>
        <begin position="1"/>
        <end position="30"/>
    </location>
</feature>
<gene>
    <name evidence="2" type="ORF">CLV90_2177</name>
</gene>
<dbReference type="Proteomes" id="UP000294749">
    <property type="component" value="Unassembled WGS sequence"/>
</dbReference>
<dbReference type="EMBL" id="SOAY01000011">
    <property type="protein sequence ID" value="TDT45094.1"/>
    <property type="molecule type" value="Genomic_DNA"/>
</dbReference>
<name>A0A4R7K3S2_9FLAO</name>
<evidence type="ECO:0000313" key="2">
    <source>
        <dbReference type="EMBL" id="TDT45094.1"/>
    </source>
</evidence>
<dbReference type="PROSITE" id="PS51257">
    <property type="entry name" value="PROKAR_LIPOPROTEIN"/>
    <property type="match status" value="1"/>
</dbReference>
<dbReference type="AlphaFoldDB" id="A0A4R7K3S2"/>
<comment type="caution">
    <text evidence="2">The sequence shown here is derived from an EMBL/GenBank/DDBJ whole genome shotgun (WGS) entry which is preliminary data.</text>
</comment>
<keyword evidence="1" id="KW-0732">Signal</keyword>